<evidence type="ECO:0000313" key="13">
    <source>
        <dbReference type="Proteomes" id="UP001231189"/>
    </source>
</evidence>
<dbReference type="AlphaFoldDB" id="A0AAD8TDF0"/>
<dbReference type="EMBL" id="JAUUTY010000002">
    <property type="protein sequence ID" value="KAK1680604.1"/>
    <property type="molecule type" value="Genomic_DNA"/>
</dbReference>
<dbReference type="InterPro" id="IPR050951">
    <property type="entry name" value="Retrovirus_Pol_polyprotein"/>
</dbReference>
<dbReference type="SUPFAM" id="SSF50630">
    <property type="entry name" value="Acid proteases"/>
    <property type="match status" value="1"/>
</dbReference>
<dbReference type="InterPro" id="IPR021109">
    <property type="entry name" value="Peptidase_aspartic_dom_sf"/>
</dbReference>
<keyword evidence="3" id="KW-0540">Nuclease</keyword>
<feature type="region of interest" description="Disordered" evidence="10">
    <location>
        <begin position="83"/>
        <end position="161"/>
    </location>
</feature>
<dbReference type="SUPFAM" id="SSF56672">
    <property type="entry name" value="DNA/RNA polymerases"/>
    <property type="match status" value="1"/>
</dbReference>
<dbReference type="Pfam" id="PF17921">
    <property type="entry name" value="Integrase_H2C2"/>
    <property type="match status" value="1"/>
</dbReference>
<dbReference type="InterPro" id="IPR041577">
    <property type="entry name" value="RT_RNaseH_2"/>
</dbReference>
<dbReference type="Pfam" id="PF08284">
    <property type="entry name" value="RVP_2"/>
    <property type="match status" value="1"/>
</dbReference>
<feature type="compositionally biased region" description="Pro residues" evidence="10">
    <location>
        <begin position="85"/>
        <end position="101"/>
    </location>
</feature>
<dbReference type="InterPro" id="IPR001969">
    <property type="entry name" value="Aspartic_peptidase_AS"/>
</dbReference>
<dbReference type="GO" id="GO:0015074">
    <property type="term" value="P:DNA integration"/>
    <property type="evidence" value="ECO:0007669"/>
    <property type="project" value="UniProtKB-KW"/>
</dbReference>
<evidence type="ECO:0000256" key="6">
    <source>
        <dbReference type="ARBA" id="ARBA00022884"/>
    </source>
</evidence>
<comment type="caution">
    <text evidence="12">The sequence shown here is derived from an EMBL/GenBank/DDBJ whole genome shotgun (WGS) entry which is preliminary data.</text>
</comment>
<name>A0AAD8TDF0_LOLMU</name>
<proteinExistence type="predicted"/>
<dbReference type="InterPro" id="IPR000477">
    <property type="entry name" value="RT_dom"/>
</dbReference>
<evidence type="ECO:0000256" key="10">
    <source>
        <dbReference type="SAM" id="MobiDB-lite"/>
    </source>
</evidence>
<evidence type="ECO:0000256" key="7">
    <source>
        <dbReference type="ARBA" id="ARBA00022908"/>
    </source>
</evidence>
<evidence type="ECO:0000256" key="9">
    <source>
        <dbReference type="SAM" id="Coils"/>
    </source>
</evidence>
<dbReference type="PROSITE" id="PS50878">
    <property type="entry name" value="RT_POL"/>
    <property type="match status" value="1"/>
</dbReference>
<evidence type="ECO:0000256" key="1">
    <source>
        <dbReference type="ARBA" id="ARBA00022679"/>
    </source>
</evidence>
<evidence type="ECO:0000256" key="2">
    <source>
        <dbReference type="ARBA" id="ARBA00022695"/>
    </source>
</evidence>
<keyword evidence="9" id="KW-0175">Coiled coil</keyword>
<keyword evidence="7" id="KW-0229">DNA integration</keyword>
<dbReference type="InterPro" id="IPR043502">
    <property type="entry name" value="DNA/RNA_pol_sf"/>
</dbReference>
<keyword evidence="6" id="KW-0694">RNA-binding</keyword>
<protein>
    <recommendedName>
        <fullName evidence="11">Reverse transcriptase domain-containing protein</fullName>
    </recommendedName>
</protein>
<evidence type="ECO:0000313" key="12">
    <source>
        <dbReference type="EMBL" id="KAK1680604.1"/>
    </source>
</evidence>
<accession>A0AAD8TDF0</accession>
<keyword evidence="2" id="KW-0548">Nucleotidyltransferase</keyword>
<dbReference type="Gene3D" id="3.30.70.270">
    <property type="match status" value="2"/>
</dbReference>
<dbReference type="Gene3D" id="2.40.70.10">
    <property type="entry name" value="Acid Proteases"/>
    <property type="match status" value="1"/>
</dbReference>
<dbReference type="PROSITE" id="PS00141">
    <property type="entry name" value="ASP_PROTEASE"/>
    <property type="match status" value="1"/>
</dbReference>
<dbReference type="Proteomes" id="UP001231189">
    <property type="component" value="Unassembled WGS sequence"/>
</dbReference>
<dbReference type="GO" id="GO:0006508">
    <property type="term" value="P:proteolysis"/>
    <property type="evidence" value="ECO:0007669"/>
    <property type="project" value="InterPro"/>
</dbReference>
<dbReference type="GO" id="GO:0004519">
    <property type="term" value="F:endonuclease activity"/>
    <property type="evidence" value="ECO:0007669"/>
    <property type="project" value="UniProtKB-KW"/>
</dbReference>
<keyword evidence="5" id="KW-0460">Magnesium</keyword>
<evidence type="ECO:0000256" key="5">
    <source>
        <dbReference type="ARBA" id="ARBA00022842"/>
    </source>
</evidence>
<dbReference type="InterPro" id="IPR041588">
    <property type="entry name" value="Integrase_H2C2"/>
</dbReference>
<organism evidence="12 13">
    <name type="scientific">Lolium multiflorum</name>
    <name type="common">Italian ryegrass</name>
    <name type="synonym">Lolium perenne subsp. multiflorum</name>
    <dbReference type="NCBI Taxonomy" id="4521"/>
    <lineage>
        <taxon>Eukaryota</taxon>
        <taxon>Viridiplantae</taxon>
        <taxon>Streptophyta</taxon>
        <taxon>Embryophyta</taxon>
        <taxon>Tracheophyta</taxon>
        <taxon>Spermatophyta</taxon>
        <taxon>Magnoliopsida</taxon>
        <taxon>Liliopsida</taxon>
        <taxon>Poales</taxon>
        <taxon>Poaceae</taxon>
        <taxon>BOP clade</taxon>
        <taxon>Pooideae</taxon>
        <taxon>Poodae</taxon>
        <taxon>Poeae</taxon>
        <taxon>Poeae Chloroplast Group 2 (Poeae type)</taxon>
        <taxon>Loliodinae</taxon>
        <taxon>Loliinae</taxon>
        <taxon>Lolium</taxon>
    </lineage>
</organism>
<feature type="region of interest" description="Disordered" evidence="10">
    <location>
        <begin position="301"/>
        <end position="352"/>
    </location>
</feature>
<dbReference type="GO" id="GO:0004190">
    <property type="term" value="F:aspartic-type endopeptidase activity"/>
    <property type="evidence" value="ECO:0007669"/>
    <property type="project" value="InterPro"/>
</dbReference>
<evidence type="ECO:0000256" key="8">
    <source>
        <dbReference type="ARBA" id="ARBA00023268"/>
    </source>
</evidence>
<dbReference type="FunFam" id="3.30.70.270:FF:000020">
    <property type="entry name" value="Transposon Tf2-6 polyprotein-like Protein"/>
    <property type="match status" value="1"/>
</dbReference>
<dbReference type="Pfam" id="PF00078">
    <property type="entry name" value="RVT_1"/>
    <property type="match status" value="1"/>
</dbReference>
<keyword evidence="1" id="KW-0808">Transferase</keyword>
<dbReference type="GO" id="GO:0003723">
    <property type="term" value="F:RNA binding"/>
    <property type="evidence" value="ECO:0007669"/>
    <property type="project" value="UniProtKB-KW"/>
</dbReference>
<keyword evidence="8" id="KW-0511">Multifunctional enzyme</keyword>
<keyword evidence="4" id="KW-0255">Endonuclease</keyword>
<dbReference type="CDD" id="cd01647">
    <property type="entry name" value="RT_LTR"/>
    <property type="match status" value="1"/>
</dbReference>
<dbReference type="PANTHER" id="PTHR37984">
    <property type="entry name" value="PROTEIN CBG26694"/>
    <property type="match status" value="1"/>
</dbReference>
<evidence type="ECO:0000259" key="11">
    <source>
        <dbReference type="PROSITE" id="PS50878"/>
    </source>
</evidence>
<dbReference type="Gene3D" id="1.10.340.70">
    <property type="match status" value="1"/>
</dbReference>
<dbReference type="GO" id="GO:0016779">
    <property type="term" value="F:nucleotidyltransferase activity"/>
    <property type="evidence" value="ECO:0007669"/>
    <property type="project" value="UniProtKB-KW"/>
</dbReference>
<reference evidence="12" key="1">
    <citation type="submission" date="2023-07" db="EMBL/GenBank/DDBJ databases">
        <title>A chromosome-level genome assembly of Lolium multiflorum.</title>
        <authorList>
            <person name="Chen Y."/>
            <person name="Copetti D."/>
            <person name="Kolliker R."/>
            <person name="Studer B."/>
        </authorList>
    </citation>
    <scope>NUCLEOTIDE SEQUENCE</scope>
    <source>
        <strain evidence="12">02402/16</strain>
        <tissue evidence="12">Leaf</tissue>
    </source>
</reference>
<feature type="domain" description="Reverse transcriptase" evidence="11">
    <location>
        <begin position="656"/>
        <end position="835"/>
    </location>
</feature>
<dbReference type="Gene3D" id="3.10.10.10">
    <property type="entry name" value="HIV Type 1 Reverse Transcriptase, subunit A, domain 1"/>
    <property type="match status" value="1"/>
</dbReference>
<feature type="compositionally biased region" description="Basic and acidic residues" evidence="10">
    <location>
        <begin position="102"/>
        <end position="125"/>
    </location>
</feature>
<evidence type="ECO:0000256" key="4">
    <source>
        <dbReference type="ARBA" id="ARBA00022759"/>
    </source>
</evidence>
<gene>
    <name evidence="12" type="ORF">QYE76_041452</name>
</gene>
<dbReference type="PANTHER" id="PTHR37984:SF5">
    <property type="entry name" value="PROTEIN NYNRIN-LIKE"/>
    <property type="match status" value="1"/>
</dbReference>
<dbReference type="Pfam" id="PF17919">
    <property type="entry name" value="RT_RNaseH_2"/>
    <property type="match status" value="1"/>
</dbReference>
<keyword evidence="4" id="KW-0378">Hydrolase</keyword>
<feature type="coiled-coil region" evidence="9">
    <location>
        <begin position="17"/>
        <end position="44"/>
    </location>
</feature>
<keyword evidence="13" id="KW-1185">Reference proteome</keyword>
<evidence type="ECO:0000256" key="3">
    <source>
        <dbReference type="ARBA" id="ARBA00022722"/>
    </source>
</evidence>
<dbReference type="CDD" id="cd00303">
    <property type="entry name" value="retropepsin_like"/>
    <property type="match status" value="1"/>
</dbReference>
<sequence>MAELQTKEQFAEIMTAIRAQTEKLDGFDNKLETLEVKVASLEEVKPVLVDLALWKPRVDLTVGALQTDLGELRQSIDRLVINSAPPAPTAPAAAAPPPPPAGERRADLRAGDDERHGPNGHRVDIFARGSVMGPHPQSTPAKGTLPCYTPESSSGVGLRDRDRERFGKTPRVDCPGFNGEGPLEWKIKCESYFRVCRVDQELWIDTAVVYFTGEAALWLQWTNAHCVARDWDDFVSMVCAKFGRREFEQLLRQFSRLRQTDGLRADIRVVVMVQQPKDLDSAVSLALLQEEAMELTKEAARMSSGHGSFPKAQTRTALPLPPPPVGRPPGMTTPSSRAEDKRGVASNQMPSTNDKVRALRAYRRARGECFNCGEKWGRDHVCAATVPLHVVQELLCLLEGEMEPHSSPVDSRSELGMISAAALQGIEPPQTVRIKGVVQGQEVLMLVDSGSTHSFISEAIAACWSGVRQCKPMQVKVADGGILRCDLEIPECRWQSQGTEFWTTLRLFPLGCYDIILSMDWLQSLGDMNVNWRKKQLSFHYQDRPVFLQGMMTDTTTCQKITAEELQTLNASNAICHLVQLSELKEPEEQVPYSQDIQNLLSEFDGLFAEPHGLPPRREFDHVISLLPGARPVNIRPYRYNPSQKDEIEKQIADMLKQGIIRFSTSPFASPILLVQKKDGTWRFCIDYRYLNAMTLKNRYPLPIIDELLDELSGAAWFTSLDLRAGYHQIRLAEGEEFKTAFQSHQGHYEFMMMPYGLTGAPATFQNAMNKIFAPLLRRCVLVFIDDILVYSKTMAEHRDHLRAVFSLLADHQLKVKKTKCSFSQPKLKYLGHIISADGVSTDPKNLEAVHKWPVPTNAKDVRKFLGLTGYYRKFVRNFGLISRVLTDLLKKNELFVWTANHQEAFDTLKQALLQAPVLALPNFAKTFVVETDASEKGLGAVLMQDQHPLAFLSRALGPRLRALSIGEVLSITMGTPAWLDDIAAGYGKDAITQQIIQQLGKPDSTVKHMSWDGHLLRFKGRVWVGGNLAMQQQILQTLHASAIGGHSGIQATLQRIRQLFAWPQMCRIT</sequence>
<dbReference type="InterPro" id="IPR043128">
    <property type="entry name" value="Rev_trsase/Diguanyl_cyclase"/>
</dbReference>